<evidence type="ECO:0000313" key="2">
    <source>
        <dbReference type="EMBL" id="MDQ0468206.1"/>
    </source>
</evidence>
<dbReference type="PANTHER" id="PTHR43689:SF8">
    <property type="entry name" value="ALPHA_BETA-HYDROLASES SUPERFAMILY PROTEIN"/>
    <property type="match status" value="1"/>
</dbReference>
<dbReference type="Proteomes" id="UP001242480">
    <property type="component" value="Unassembled WGS sequence"/>
</dbReference>
<dbReference type="RefSeq" id="WP_307268969.1">
    <property type="nucleotide sequence ID" value="NZ_JAUSVX010000001.1"/>
</dbReference>
<proteinExistence type="predicted"/>
<dbReference type="Pfam" id="PF12697">
    <property type="entry name" value="Abhydrolase_6"/>
    <property type="match status" value="1"/>
</dbReference>
<feature type="domain" description="AB hydrolase-1" evidence="1">
    <location>
        <begin position="28"/>
        <end position="265"/>
    </location>
</feature>
<reference evidence="2 3" key="1">
    <citation type="submission" date="2023-07" db="EMBL/GenBank/DDBJ databases">
        <title>Genomic Encyclopedia of Type Strains, Phase IV (KMG-IV): sequencing the most valuable type-strain genomes for metagenomic binning, comparative biology and taxonomic classification.</title>
        <authorList>
            <person name="Goeker M."/>
        </authorList>
    </citation>
    <scope>NUCLEOTIDE SEQUENCE [LARGE SCALE GENOMIC DNA]</scope>
    <source>
        <strain evidence="2 3">DSM 19619</strain>
    </source>
</reference>
<sequence length="275" mass="30095">MSSLTLPHRFEHEGEAIAFDRRGHGQPLVFLHGTPFSSFVWRRIAPLFEVDHEIVLIDLAGYGQSAMREGQDVSLARQGRMFAAFLADQALARPDVVAHDFGGATSLRAHLLHQAEYRSLTLIDPVAIAPWGSPFVRHVRAHETAFAGLPATIHEAILPAYVQGAAHRPLATEATTGYAAPWLGEVGQAAFYRQIAQMDQRFTDEIEPLLGRLRCPVQLLWGAEDAWIPLERGHALAARLGLGGPIIVPKAGHLVQEDAPEALTAALLRFLGQRP</sequence>
<dbReference type="InterPro" id="IPR029058">
    <property type="entry name" value="AB_hydrolase_fold"/>
</dbReference>
<dbReference type="SUPFAM" id="SSF53474">
    <property type="entry name" value="alpha/beta-Hydrolases"/>
    <property type="match status" value="1"/>
</dbReference>
<dbReference type="PANTHER" id="PTHR43689">
    <property type="entry name" value="HYDROLASE"/>
    <property type="match status" value="1"/>
</dbReference>
<comment type="caution">
    <text evidence="2">The sequence shown here is derived from an EMBL/GenBank/DDBJ whole genome shotgun (WGS) entry which is preliminary data.</text>
</comment>
<dbReference type="PRINTS" id="PR00111">
    <property type="entry name" value="ABHYDROLASE"/>
</dbReference>
<organism evidence="2 3">
    <name type="scientific">Labrys wisconsinensis</name>
    <dbReference type="NCBI Taxonomy" id="425677"/>
    <lineage>
        <taxon>Bacteria</taxon>
        <taxon>Pseudomonadati</taxon>
        <taxon>Pseudomonadota</taxon>
        <taxon>Alphaproteobacteria</taxon>
        <taxon>Hyphomicrobiales</taxon>
        <taxon>Xanthobacteraceae</taxon>
        <taxon>Labrys</taxon>
    </lineage>
</organism>
<protein>
    <submittedName>
        <fullName evidence="2">Pimeloyl-ACP methyl ester carboxylesterase</fullName>
    </submittedName>
</protein>
<evidence type="ECO:0000259" key="1">
    <source>
        <dbReference type="Pfam" id="PF12697"/>
    </source>
</evidence>
<accession>A0ABU0J1S8</accession>
<name>A0ABU0J1S8_9HYPH</name>
<dbReference type="InterPro" id="IPR000073">
    <property type="entry name" value="AB_hydrolase_1"/>
</dbReference>
<keyword evidence="3" id="KW-1185">Reference proteome</keyword>
<dbReference type="Gene3D" id="3.40.50.1820">
    <property type="entry name" value="alpha/beta hydrolase"/>
    <property type="match status" value="1"/>
</dbReference>
<evidence type="ECO:0000313" key="3">
    <source>
        <dbReference type="Proteomes" id="UP001242480"/>
    </source>
</evidence>
<dbReference type="EMBL" id="JAUSVX010000001">
    <property type="protein sequence ID" value="MDQ0468206.1"/>
    <property type="molecule type" value="Genomic_DNA"/>
</dbReference>
<gene>
    <name evidence="2" type="ORF">QO011_001201</name>
</gene>